<dbReference type="RefSeq" id="WP_011642113.1">
    <property type="nucleotide sequence ID" value="NC_008347.1"/>
</dbReference>
<sequence length="117" mass="12874">MNSPVTRKVEEQLGLIIDDAARSWLSERLIEPRTTTLHWEYGKDEAFPAWIVGEVGTAGGRKIVIAYCEGGHGALGAPWGLIFADDEYFGMDCSWYEDLATLVRDERPSEVTGGAAL</sequence>
<dbReference type="OrthoDB" id="8481148at2"/>
<evidence type="ECO:0000313" key="2">
    <source>
        <dbReference type="Proteomes" id="UP000001964"/>
    </source>
</evidence>
<evidence type="ECO:0000313" key="1">
    <source>
        <dbReference type="EMBL" id="ABI64466.1"/>
    </source>
</evidence>
<dbReference type="HOGENOM" id="CLU_2081988_0_0_5"/>
<dbReference type="AlphaFoldDB" id="Q0ATC1"/>
<dbReference type="Proteomes" id="UP000001964">
    <property type="component" value="Chromosome"/>
</dbReference>
<accession>Q0ATC1</accession>
<dbReference type="KEGG" id="mmr:Mmar10_0170"/>
<gene>
    <name evidence="1" type="ordered locus">Mmar10_0170</name>
</gene>
<name>Q0ATC1_MARMM</name>
<proteinExistence type="predicted"/>
<protein>
    <submittedName>
        <fullName evidence="1">Uncharacterized protein</fullName>
    </submittedName>
</protein>
<dbReference type="STRING" id="394221.Mmar10_0170"/>
<dbReference type="EMBL" id="CP000449">
    <property type="protein sequence ID" value="ABI64466.1"/>
    <property type="molecule type" value="Genomic_DNA"/>
</dbReference>
<keyword evidence="2" id="KW-1185">Reference proteome</keyword>
<organism evidence="1 2">
    <name type="scientific">Maricaulis maris (strain MCS10)</name>
    <name type="common">Caulobacter maris</name>
    <dbReference type="NCBI Taxonomy" id="394221"/>
    <lineage>
        <taxon>Bacteria</taxon>
        <taxon>Pseudomonadati</taxon>
        <taxon>Pseudomonadota</taxon>
        <taxon>Alphaproteobacteria</taxon>
        <taxon>Maricaulales</taxon>
        <taxon>Maricaulaceae</taxon>
        <taxon>Maricaulis</taxon>
    </lineage>
</organism>
<reference evidence="1 2" key="1">
    <citation type="submission" date="2006-08" db="EMBL/GenBank/DDBJ databases">
        <title>Complete sequence of Maricaulis maris MCS10.</title>
        <authorList>
            <consortium name="US DOE Joint Genome Institute"/>
            <person name="Copeland A."/>
            <person name="Lucas S."/>
            <person name="Lapidus A."/>
            <person name="Barry K."/>
            <person name="Detter J.C."/>
            <person name="Glavina del Rio T."/>
            <person name="Hammon N."/>
            <person name="Israni S."/>
            <person name="Dalin E."/>
            <person name="Tice H."/>
            <person name="Pitluck S."/>
            <person name="Saunders E."/>
            <person name="Brettin T."/>
            <person name="Bruce D."/>
            <person name="Han C."/>
            <person name="Tapia R."/>
            <person name="Gilna P."/>
            <person name="Schmutz J."/>
            <person name="Larimer F."/>
            <person name="Land M."/>
            <person name="Hauser L."/>
            <person name="Kyrpides N."/>
            <person name="Mikhailova N."/>
            <person name="Viollier P."/>
            <person name="Stephens C."/>
            <person name="Richardson P."/>
        </authorList>
    </citation>
    <scope>NUCLEOTIDE SEQUENCE [LARGE SCALE GENOMIC DNA]</scope>
    <source>
        <strain evidence="1 2">MCS10</strain>
    </source>
</reference>